<protein>
    <submittedName>
        <fullName evidence="2">Uncharacterized protein</fullName>
    </submittedName>
</protein>
<sequence length="208" mass="22909">MPDDRPVPPNSGESAAAATEKALDPAPAAGSASATNTRDWTRHDYAYLLRLMVRQLDVNEAGMKISTEFPRYAHNFAINENPPPSREDIIMRCKLLQDEAARYAVALSKVPAQTSLWLPSEAISSEEANVQSVATADIVTQQKNVSINESRKKRKKSKRSSRSTSSPDNTTQGSIDVQIKRKRLRVRGATKGTRVSYVPSDGTIHIDF</sequence>
<accession>A0A316UR56</accession>
<organism evidence="2 3">
    <name type="scientific">Jaminaea rosea</name>
    <dbReference type="NCBI Taxonomy" id="1569628"/>
    <lineage>
        <taxon>Eukaryota</taxon>
        <taxon>Fungi</taxon>
        <taxon>Dikarya</taxon>
        <taxon>Basidiomycota</taxon>
        <taxon>Ustilaginomycotina</taxon>
        <taxon>Exobasidiomycetes</taxon>
        <taxon>Microstromatales</taxon>
        <taxon>Microstromatales incertae sedis</taxon>
        <taxon>Jaminaea</taxon>
    </lineage>
</organism>
<feature type="region of interest" description="Disordered" evidence="1">
    <location>
        <begin position="144"/>
        <end position="178"/>
    </location>
</feature>
<name>A0A316UR56_9BASI</name>
<reference evidence="2 3" key="1">
    <citation type="journal article" date="2018" name="Mol. Biol. Evol.">
        <title>Broad Genomic Sampling Reveals a Smut Pathogenic Ancestry of the Fungal Clade Ustilaginomycotina.</title>
        <authorList>
            <person name="Kijpornyongpan T."/>
            <person name="Mondo S.J."/>
            <person name="Barry K."/>
            <person name="Sandor L."/>
            <person name="Lee J."/>
            <person name="Lipzen A."/>
            <person name="Pangilinan J."/>
            <person name="LaButti K."/>
            <person name="Hainaut M."/>
            <person name="Henrissat B."/>
            <person name="Grigoriev I.V."/>
            <person name="Spatafora J.W."/>
            <person name="Aime M.C."/>
        </authorList>
    </citation>
    <scope>NUCLEOTIDE SEQUENCE [LARGE SCALE GENOMIC DNA]</scope>
    <source>
        <strain evidence="2 3">MCA 5214</strain>
    </source>
</reference>
<dbReference type="RefSeq" id="XP_025362394.1">
    <property type="nucleotide sequence ID" value="XM_025508762.1"/>
</dbReference>
<feature type="compositionally biased region" description="Basic residues" evidence="1">
    <location>
        <begin position="151"/>
        <end position="161"/>
    </location>
</feature>
<dbReference type="AlphaFoldDB" id="A0A316UR56"/>
<evidence type="ECO:0000256" key="1">
    <source>
        <dbReference type="SAM" id="MobiDB-lite"/>
    </source>
</evidence>
<dbReference type="EMBL" id="KZ819667">
    <property type="protein sequence ID" value="PWN27782.1"/>
    <property type="molecule type" value="Genomic_DNA"/>
</dbReference>
<evidence type="ECO:0000313" key="2">
    <source>
        <dbReference type="EMBL" id="PWN27782.1"/>
    </source>
</evidence>
<feature type="region of interest" description="Disordered" evidence="1">
    <location>
        <begin position="1"/>
        <end position="36"/>
    </location>
</feature>
<keyword evidence="3" id="KW-1185">Reference proteome</keyword>
<dbReference type="GeneID" id="37030585"/>
<evidence type="ECO:0000313" key="3">
    <source>
        <dbReference type="Proteomes" id="UP000245884"/>
    </source>
</evidence>
<gene>
    <name evidence="2" type="ORF">BDZ90DRAFT_271644</name>
</gene>
<proteinExistence type="predicted"/>
<dbReference type="Proteomes" id="UP000245884">
    <property type="component" value="Unassembled WGS sequence"/>
</dbReference>